<keyword evidence="3" id="KW-1185">Reference proteome</keyword>
<sequence>MGVVLADQNDGYRAVLPVPLRRKRIAGINYAWVVHQPLFCQFLHVFALDPVQSVEPFYQFVVRRFRYGSTFSIREKPMILPVLTDMDERATHTLDLSVGYEQLAAGYSADRRLNLRRAQAAGWEVKDAVDPEPIIHLFQQYHADTIDGGVADWAYVILRRLVKELTQRQLATLRYAVRDGQIEAGALFVQEGNRIIYLFNAASPAGRRGQARTLLLDQLIRRRAGQSFVLDFESPDKASIAAFYRSFGAVDERYYSLCWNRLNRVERLVRRVLRQRSEKA</sequence>
<dbReference type="EMBL" id="QXED01000004">
    <property type="protein sequence ID" value="RIV22727.1"/>
    <property type="molecule type" value="Genomic_DNA"/>
</dbReference>
<accession>A0A418M9H0</accession>
<comment type="caution">
    <text evidence="2">The sequence shown here is derived from an EMBL/GenBank/DDBJ whole genome shotgun (WGS) entry which is preliminary data.</text>
</comment>
<dbReference type="SUPFAM" id="SSF55729">
    <property type="entry name" value="Acyl-CoA N-acyltransferases (Nat)"/>
    <property type="match status" value="1"/>
</dbReference>
<feature type="domain" description="BioF2-like acetyltransferase" evidence="1">
    <location>
        <begin position="114"/>
        <end position="227"/>
    </location>
</feature>
<dbReference type="OrthoDB" id="116151at2"/>
<gene>
    <name evidence="2" type="ORF">DYU11_16730</name>
</gene>
<dbReference type="AlphaFoldDB" id="A0A418M9H0"/>
<dbReference type="Proteomes" id="UP000283523">
    <property type="component" value="Unassembled WGS sequence"/>
</dbReference>
<proteinExistence type="predicted"/>
<evidence type="ECO:0000259" key="1">
    <source>
        <dbReference type="Pfam" id="PF13480"/>
    </source>
</evidence>
<reference evidence="2 3" key="1">
    <citation type="submission" date="2018-08" db="EMBL/GenBank/DDBJ databases">
        <title>Fibrisoma montanum sp. nov., isolated from Danxia mountain soil.</title>
        <authorList>
            <person name="Huang Y."/>
        </authorList>
    </citation>
    <scope>NUCLEOTIDE SEQUENCE [LARGE SCALE GENOMIC DNA]</scope>
    <source>
        <strain evidence="2 3">HYT19</strain>
    </source>
</reference>
<organism evidence="2 3">
    <name type="scientific">Fibrisoma montanum</name>
    <dbReference type="NCBI Taxonomy" id="2305895"/>
    <lineage>
        <taxon>Bacteria</taxon>
        <taxon>Pseudomonadati</taxon>
        <taxon>Bacteroidota</taxon>
        <taxon>Cytophagia</taxon>
        <taxon>Cytophagales</taxon>
        <taxon>Spirosomataceae</taxon>
        <taxon>Fibrisoma</taxon>
    </lineage>
</organism>
<evidence type="ECO:0000313" key="3">
    <source>
        <dbReference type="Proteomes" id="UP000283523"/>
    </source>
</evidence>
<dbReference type="GO" id="GO:0016740">
    <property type="term" value="F:transferase activity"/>
    <property type="evidence" value="ECO:0007669"/>
    <property type="project" value="UniProtKB-KW"/>
</dbReference>
<evidence type="ECO:0000313" key="2">
    <source>
        <dbReference type="EMBL" id="RIV22727.1"/>
    </source>
</evidence>
<keyword evidence="2" id="KW-0808">Transferase</keyword>
<dbReference type="Pfam" id="PF13480">
    <property type="entry name" value="Acetyltransf_6"/>
    <property type="match status" value="1"/>
</dbReference>
<dbReference type="InterPro" id="IPR038740">
    <property type="entry name" value="BioF2-like_GNAT_dom"/>
</dbReference>
<dbReference type="Gene3D" id="3.40.630.30">
    <property type="match status" value="1"/>
</dbReference>
<protein>
    <submittedName>
        <fullName evidence="2">GNAT family N-acetyltransferase</fullName>
    </submittedName>
</protein>
<dbReference type="InterPro" id="IPR016181">
    <property type="entry name" value="Acyl_CoA_acyltransferase"/>
</dbReference>
<name>A0A418M9H0_9BACT</name>